<feature type="transmembrane region" description="Helical" evidence="2">
    <location>
        <begin position="175"/>
        <end position="198"/>
    </location>
</feature>
<gene>
    <name evidence="5" type="primary">LOC108682289</name>
</gene>
<reference evidence="5" key="1">
    <citation type="submission" date="2025-08" db="UniProtKB">
        <authorList>
            <consortium name="RefSeq"/>
        </authorList>
    </citation>
    <scope>IDENTIFICATION</scope>
    <source>
        <tissue evidence="5">Whole organism</tissue>
    </source>
</reference>
<evidence type="ECO:0000256" key="2">
    <source>
        <dbReference type="SAM" id="Phobius"/>
    </source>
</evidence>
<protein>
    <submittedName>
        <fullName evidence="5">Uncharacterized protein LOC108682289</fullName>
    </submittedName>
</protein>
<dbReference type="Proteomes" id="UP000694843">
    <property type="component" value="Unplaced"/>
</dbReference>
<dbReference type="RefSeq" id="XP_018026915.1">
    <property type="nucleotide sequence ID" value="XM_018171426.2"/>
</dbReference>
<feature type="region of interest" description="Disordered" evidence="1">
    <location>
        <begin position="325"/>
        <end position="353"/>
    </location>
</feature>
<dbReference type="GeneID" id="108682289"/>
<dbReference type="OrthoDB" id="6366557at2759"/>
<feature type="compositionally biased region" description="Polar residues" evidence="1">
    <location>
        <begin position="393"/>
        <end position="412"/>
    </location>
</feature>
<feature type="region of interest" description="Disordered" evidence="1">
    <location>
        <begin position="221"/>
        <end position="247"/>
    </location>
</feature>
<feature type="signal peptide" evidence="3">
    <location>
        <begin position="1"/>
        <end position="19"/>
    </location>
</feature>
<dbReference type="KEGG" id="hazt:108682289"/>
<keyword evidence="2" id="KW-1133">Transmembrane helix</keyword>
<evidence type="ECO:0000256" key="1">
    <source>
        <dbReference type="SAM" id="MobiDB-lite"/>
    </source>
</evidence>
<keyword evidence="3" id="KW-0732">Signal</keyword>
<keyword evidence="4" id="KW-1185">Reference proteome</keyword>
<feature type="region of interest" description="Disordered" evidence="1">
    <location>
        <begin position="393"/>
        <end position="415"/>
    </location>
</feature>
<evidence type="ECO:0000313" key="4">
    <source>
        <dbReference type="Proteomes" id="UP000694843"/>
    </source>
</evidence>
<accession>A0A8B7PLQ2</accession>
<feature type="chain" id="PRO_5034699417" evidence="3">
    <location>
        <begin position="20"/>
        <end position="577"/>
    </location>
</feature>
<proteinExistence type="predicted"/>
<dbReference type="AlphaFoldDB" id="A0A8B7PLQ2"/>
<organism evidence="4 5">
    <name type="scientific">Hyalella azteca</name>
    <name type="common">Amphipod</name>
    <dbReference type="NCBI Taxonomy" id="294128"/>
    <lineage>
        <taxon>Eukaryota</taxon>
        <taxon>Metazoa</taxon>
        <taxon>Ecdysozoa</taxon>
        <taxon>Arthropoda</taxon>
        <taxon>Crustacea</taxon>
        <taxon>Multicrustacea</taxon>
        <taxon>Malacostraca</taxon>
        <taxon>Eumalacostraca</taxon>
        <taxon>Peracarida</taxon>
        <taxon>Amphipoda</taxon>
        <taxon>Senticaudata</taxon>
        <taxon>Talitrida</taxon>
        <taxon>Talitroidea</taxon>
        <taxon>Hyalellidae</taxon>
        <taxon>Hyalella</taxon>
    </lineage>
</organism>
<evidence type="ECO:0000313" key="5">
    <source>
        <dbReference type="RefSeq" id="XP_018026915.1"/>
    </source>
</evidence>
<evidence type="ECO:0000256" key="3">
    <source>
        <dbReference type="SAM" id="SignalP"/>
    </source>
</evidence>
<keyword evidence="2" id="KW-0472">Membrane</keyword>
<name>A0A8B7PLQ2_HYAAZ</name>
<sequence>MIYTFVPTLLLLLLDGAVSRAPVTIRCHIRSVTHASCQLRDIIRGQSNVNVSVTVNNCHEPVDVLFVMTGTNALSWNFTFVPNNQNERVVIPNVYLIEPEPPAPTFLYVREPSDENRERNGSYAGTAITVQASLMAPLRQDMWEEVEFLNHTFSLPPLPPHCPPLLPTSYDEPRWLIKVLVLVAAVLAVVSAVLLVTLKRRQLRSVARNLVQRHCEAQVDDGDVNPVADPAVPTKGGTRGSTDAAPASADLKTTLDASALRYFNEVYPDERQTRDVEGGAAQQQVAVPKTILQKMMKAKKEVEIGLRGISFERLKEDVITSQRNVEAGAELPNNEVSNPGFITDGSSEEQRGSMNEQRLFPLDDDFGSDDVCSTSERLEKRSDSYTNVFNTGDQFEDFSTGQNSSGKTSWEVNSRERSDVKINKVKGLANKNNSFGYGSREYLDELEGATAVYPDAKSSKKKKSKLSKPDKQKRERPRRSYRPEEQSDRRLNLPSRTKVETIPEVEVVDGMEKRSNSPAVNADHGSAHKILSDYEGDKVVTHGASFGAIWGGDNLGATAAVGSNDNRGARQKLSGGG</sequence>
<keyword evidence="2" id="KW-0812">Transmembrane</keyword>
<feature type="region of interest" description="Disordered" evidence="1">
    <location>
        <begin position="454"/>
        <end position="497"/>
    </location>
</feature>
<feature type="compositionally biased region" description="Basic and acidic residues" evidence="1">
    <location>
        <begin position="481"/>
        <end position="497"/>
    </location>
</feature>